<feature type="compositionally biased region" description="Basic and acidic residues" evidence="1">
    <location>
        <begin position="22"/>
        <end position="32"/>
    </location>
</feature>
<sequence length="73" mass="8399">MTDEESYAVGAKAEIDEPLPLDADKPVSAKDLEPFGNEETAEVKYRTMQWWYVQLILRERETLITALQALWNA</sequence>
<accession>A0A9W9I0X7</accession>
<keyword evidence="3" id="KW-1185">Reference proteome</keyword>
<reference evidence="2" key="1">
    <citation type="submission" date="2022-11" db="EMBL/GenBank/DDBJ databases">
        <authorList>
            <person name="Petersen C."/>
        </authorList>
    </citation>
    <scope>NUCLEOTIDE SEQUENCE</scope>
    <source>
        <strain evidence="2">IBT 21917</strain>
    </source>
</reference>
<evidence type="ECO:0000256" key="1">
    <source>
        <dbReference type="SAM" id="MobiDB-lite"/>
    </source>
</evidence>
<dbReference type="OrthoDB" id="5428465at2759"/>
<dbReference type="AlphaFoldDB" id="A0A9W9I0X7"/>
<comment type="caution">
    <text evidence="2">The sequence shown here is derived from an EMBL/GenBank/DDBJ whole genome shotgun (WGS) entry which is preliminary data.</text>
</comment>
<gene>
    <name evidence="2" type="ORF">N7492_006693</name>
</gene>
<evidence type="ECO:0000313" key="2">
    <source>
        <dbReference type="EMBL" id="KAJ5161301.1"/>
    </source>
</evidence>
<protein>
    <submittedName>
        <fullName evidence="2">Uncharacterized protein</fullName>
    </submittedName>
</protein>
<evidence type="ECO:0000313" key="3">
    <source>
        <dbReference type="Proteomes" id="UP001146351"/>
    </source>
</evidence>
<dbReference type="EMBL" id="JAPQKO010000005">
    <property type="protein sequence ID" value="KAJ5161301.1"/>
    <property type="molecule type" value="Genomic_DNA"/>
</dbReference>
<name>A0A9W9I0X7_9EURO</name>
<feature type="region of interest" description="Disordered" evidence="1">
    <location>
        <begin position="1"/>
        <end position="32"/>
    </location>
</feature>
<reference evidence="2" key="2">
    <citation type="journal article" date="2023" name="IMA Fungus">
        <title>Comparative genomic study of the Penicillium genus elucidates a diverse pangenome and 15 lateral gene transfer events.</title>
        <authorList>
            <person name="Petersen C."/>
            <person name="Sorensen T."/>
            <person name="Nielsen M.R."/>
            <person name="Sondergaard T.E."/>
            <person name="Sorensen J.L."/>
            <person name="Fitzpatrick D.A."/>
            <person name="Frisvad J.C."/>
            <person name="Nielsen K.L."/>
        </authorList>
    </citation>
    <scope>NUCLEOTIDE SEQUENCE</scope>
    <source>
        <strain evidence="2">IBT 21917</strain>
    </source>
</reference>
<proteinExistence type="predicted"/>
<organism evidence="2 3">
    <name type="scientific">Penicillium capsulatum</name>
    <dbReference type="NCBI Taxonomy" id="69766"/>
    <lineage>
        <taxon>Eukaryota</taxon>
        <taxon>Fungi</taxon>
        <taxon>Dikarya</taxon>
        <taxon>Ascomycota</taxon>
        <taxon>Pezizomycotina</taxon>
        <taxon>Eurotiomycetes</taxon>
        <taxon>Eurotiomycetidae</taxon>
        <taxon>Eurotiales</taxon>
        <taxon>Aspergillaceae</taxon>
        <taxon>Penicillium</taxon>
    </lineage>
</organism>
<dbReference type="Proteomes" id="UP001146351">
    <property type="component" value="Unassembled WGS sequence"/>
</dbReference>